<dbReference type="Pfam" id="PF06245">
    <property type="entry name" value="DUF1015"/>
    <property type="match status" value="1"/>
</dbReference>
<dbReference type="EMBL" id="BNEA01000015">
    <property type="protein sequence ID" value="GHI56419.1"/>
    <property type="molecule type" value="Genomic_DNA"/>
</dbReference>
<dbReference type="PANTHER" id="PTHR36454:SF1">
    <property type="entry name" value="DUF1015 DOMAIN-CONTAINING PROTEIN"/>
    <property type="match status" value="1"/>
</dbReference>
<name>A0ABQ3RKM6_STRRR</name>
<dbReference type="PANTHER" id="PTHR36454">
    <property type="entry name" value="LMO2823 PROTEIN"/>
    <property type="match status" value="1"/>
</dbReference>
<accession>A0ABQ3RKM6</accession>
<evidence type="ECO:0000313" key="2">
    <source>
        <dbReference type="Proteomes" id="UP000646738"/>
    </source>
</evidence>
<keyword evidence="2" id="KW-1185">Reference proteome</keyword>
<dbReference type="InterPro" id="IPR008323">
    <property type="entry name" value="UCP033563"/>
</dbReference>
<evidence type="ECO:0000313" key="1">
    <source>
        <dbReference type="EMBL" id="GHI56419.1"/>
    </source>
</evidence>
<sequence>MRGGLQLRPFRGLRYVPERAGRVGALAAVTADGVPDAEPGDPFHIVRLVLPRGRTSADRTAYARRTLTHWLAEGVIAADPVPALYVCEQRGDGFAQCGIVGALRLPRQGEDVVLPHEDVFEHVVADRAAVLRATAVQLEPMLLAYQGDEGPDGAGGVIERAVRRPPLVTAVMEDGVRHRLWAVTDPAELARVDAELRIRQAMILDGHHRWATYLRVRDEMRSGDRAEAEGSWDFGLALLVDTKRYPFRVRAIHRVLRRLPVARALAAVEGAFRVRAVAGDLSAVMAAAAEPAESGGNALVLAGGAAREFHLLDRPDPALLERTVPSDRPAAWRELDATVLHRTLLDHVWGVPDVPDEIGYVHDAAEAVEQARREGGTAVLMRPVGERTVRELAGVGVRLPRKSTSFGPKPAAGLVMRGLDELPRR</sequence>
<gene>
    <name evidence="1" type="ORF">Srubr_62650</name>
</gene>
<dbReference type="PIRSF" id="PIRSF033563">
    <property type="entry name" value="UCP033563"/>
    <property type="match status" value="1"/>
</dbReference>
<evidence type="ECO:0008006" key="3">
    <source>
        <dbReference type="Google" id="ProtNLM"/>
    </source>
</evidence>
<protein>
    <recommendedName>
        <fullName evidence="3">DUF1015 domain-containing protein</fullName>
    </recommendedName>
</protein>
<dbReference type="Proteomes" id="UP000646738">
    <property type="component" value="Unassembled WGS sequence"/>
</dbReference>
<proteinExistence type="predicted"/>
<comment type="caution">
    <text evidence="1">The sequence shown here is derived from an EMBL/GenBank/DDBJ whole genome shotgun (WGS) entry which is preliminary data.</text>
</comment>
<organism evidence="1 2">
    <name type="scientific">Streptomyces rubradiris</name>
    <name type="common">Streptomyces achromogenes subsp. rubradiris</name>
    <dbReference type="NCBI Taxonomy" id="285531"/>
    <lineage>
        <taxon>Bacteria</taxon>
        <taxon>Bacillati</taxon>
        <taxon>Actinomycetota</taxon>
        <taxon>Actinomycetes</taxon>
        <taxon>Kitasatosporales</taxon>
        <taxon>Streptomycetaceae</taxon>
        <taxon>Streptomyces</taxon>
    </lineage>
</organism>
<reference evidence="2" key="1">
    <citation type="submission" date="2023-07" db="EMBL/GenBank/DDBJ databases">
        <title>Whole genome shotgun sequence of Streptomyces achromogenes subsp. rubradiris NBRC 14000.</title>
        <authorList>
            <person name="Komaki H."/>
            <person name="Tamura T."/>
        </authorList>
    </citation>
    <scope>NUCLEOTIDE SEQUENCE [LARGE SCALE GENOMIC DNA]</scope>
    <source>
        <strain evidence="2">NBRC 14000</strain>
    </source>
</reference>